<sequence>MSNTETRSYVPVKKVQADYPLIDSDPALAHVSVITTYV</sequence>
<protein>
    <submittedName>
        <fullName evidence="1">Uncharacterized protein</fullName>
    </submittedName>
</protein>
<reference evidence="1 2" key="1">
    <citation type="journal article" date="2012" name="Eukaryot. Cell">
        <title>Genome sequence of the fungus Glarea lozoyensis: the first genome sequence of a species from the Helotiaceae family.</title>
        <authorList>
            <person name="Youssar L."/>
            <person name="Gruening B.A."/>
            <person name="Erxleben A."/>
            <person name="Guenther S."/>
            <person name="Huettel W."/>
        </authorList>
    </citation>
    <scope>NUCLEOTIDE SEQUENCE [LARGE SCALE GENOMIC DNA]</scope>
    <source>
        <strain evidence="2">ATCC 74030 / MF5533</strain>
    </source>
</reference>
<dbReference type="OrthoDB" id="196140at2759"/>
<organism evidence="1 2">
    <name type="scientific">Glarea lozoyensis (strain ATCC 74030 / MF5533)</name>
    <dbReference type="NCBI Taxonomy" id="1104152"/>
    <lineage>
        <taxon>Eukaryota</taxon>
        <taxon>Fungi</taxon>
        <taxon>Dikarya</taxon>
        <taxon>Ascomycota</taxon>
        <taxon>Pezizomycotina</taxon>
        <taxon>Leotiomycetes</taxon>
        <taxon>Helotiales</taxon>
        <taxon>Helotiaceae</taxon>
        <taxon>Glarea</taxon>
    </lineage>
</organism>
<comment type="caution">
    <text evidence="1">The sequence shown here is derived from an EMBL/GenBank/DDBJ whole genome shotgun (WGS) entry which is preliminary data.</text>
</comment>
<dbReference type="HOGENOM" id="CLU_3335681_0_0_1"/>
<proteinExistence type="predicted"/>
<dbReference type="AlphaFoldDB" id="H0EJZ0"/>
<keyword evidence="2" id="KW-1185">Reference proteome</keyword>
<dbReference type="EMBL" id="AGUE01000060">
    <property type="protein sequence ID" value="EHL01181.1"/>
    <property type="molecule type" value="Genomic_DNA"/>
</dbReference>
<dbReference type="InParanoid" id="H0EJZ0"/>
<evidence type="ECO:0000313" key="1">
    <source>
        <dbReference type="EMBL" id="EHL01181.1"/>
    </source>
</evidence>
<accession>H0EJZ0</accession>
<evidence type="ECO:0000313" key="2">
    <source>
        <dbReference type="Proteomes" id="UP000005446"/>
    </source>
</evidence>
<dbReference type="Proteomes" id="UP000005446">
    <property type="component" value="Unassembled WGS sequence"/>
</dbReference>
<name>H0EJZ0_GLAL7</name>
<gene>
    <name evidence="1" type="ORF">M7I_2874</name>
</gene>